<protein>
    <submittedName>
        <fullName evidence="2">Phage tail tape measure protein</fullName>
    </submittedName>
</protein>
<dbReference type="Pfam" id="PF10145">
    <property type="entry name" value="PhageMin_Tail"/>
    <property type="match status" value="1"/>
</dbReference>
<proteinExistence type="predicted"/>
<reference evidence="2" key="1">
    <citation type="submission" date="2023-10" db="EMBL/GenBank/DDBJ databases">
        <title>Clonality and diversity in the soft rot Dickeya solani phytopathogen.</title>
        <authorList>
            <person name="Pedron J."/>
            <person name="Van Gijsegem F."/>
            <person name="Portier P."/>
            <person name="Taghouti G."/>
        </authorList>
    </citation>
    <scope>NUCLEOTIDE SEQUENCE</scope>
    <source>
        <strain evidence="2">CFBP5647</strain>
    </source>
</reference>
<evidence type="ECO:0000313" key="2">
    <source>
        <dbReference type="EMBL" id="WOA52497.1"/>
    </source>
</evidence>
<feature type="domain" description="Phage tail tape measure protein" evidence="1">
    <location>
        <begin position="204"/>
        <end position="397"/>
    </location>
</feature>
<evidence type="ECO:0000259" key="1">
    <source>
        <dbReference type="Pfam" id="PF10145"/>
    </source>
</evidence>
<gene>
    <name evidence="2" type="ORF">RXA29_22005</name>
</gene>
<dbReference type="InterPro" id="IPR010090">
    <property type="entry name" value="Phage_tape_meas"/>
</dbReference>
<evidence type="ECO:0000313" key="3">
    <source>
        <dbReference type="Proteomes" id="UP001304423"/>
    </source>
</evidence>
<dbReference type="AlphaFoldDB" id="A0AAX4EZI7"/>
<accession>A0AAX4EZI7</accession>
<dbReference type="EMBL" id="CP136339">
    <property type="protein sequence ID" value="WOA52497.1"/>
    <property type="molecule type" value="Genomic_DNA"/>
</dbReference>
<organism evidence="2 3">
    <name type="scientific">Dickeya solani</name>
    <dbReference type="NCBI Taxonomy" id="1089444"/>
    <lineage>
        <taxon>Bacteria</taxon>
        <taxon>Pseudomonadati</taxon>
        <taxon>Pseudomonadota</taxon>
        <taxon>Gammaproteobacteria</taxon>
        <taxon>Enterobacterales</taxon>
        <taxon>Pectobacteriaceae</taxon>
        <taxon>Dickeya</taxon>
    </lineage>
</organism>
<dbReference type="RefSeq" id="WP_316392898.1">
    <property type="nucleotide sequence ID" value="NZ_CP136339.1"/>
</dbReference>
<sequence length="739" mass="78138">MARNLQLALTLTAKDTGSQVLRKAMADAVTATKNAERASTELATTQQKASTTGIQASRALSSEFQRAANAREQLGIRSERQIQREIQTTIAAYNRLTRSGMLSANEQRRAFAAMTEQLTRLRTELNGTASAMGKFERLRNAGSNAAAVVGGVATAAAVVSQPIKKAASYEYTLANMANTAYADRDITGRKTGMGELDQLIRQSVKTGGGTKEGAAETLDTLLASGAVEMDSAKTLLPVLQKYSTATGTDSKDLAQIAIRLKQTFGISDKDIGKALNMAISAGQGGGFELKDMAKWLPQQLAFSSNVGMKGLDDFAVLLGLNQASAITAGTKDQAGNNAVNLLQKINSQDAANAAKKIKINGKGIDLPGSIAAARGKGMNALDAFVEIVDKVVQNNPQYKALQGKLATEKGAKRHETMESMAKILEGSAIGSMVADREALTALIAYSNNKKYAKNIVENSNKQRSLQDGQTAGDMNFELISGTGEFKGQQLSNASDFAQIDSVKPLTGVLSDVSDKLVKYANEYPGLTTAVAGATTGIKAMTAAALAFGTLQFLSKAGKGVSTPPVPPSIPGGTRLPGFLQKFGLFGSAASVPLAATSIATMTTPAEDEELQNGPAKWDELKNKYGQDTIDAARKRYQPWYQVGRGYAKENEDWIQKYLADKGGAESGSWWSKPSTIGQGAGGVTPSYLMQIPRQPVATPQPQPPITHITKIELDSRVLAEAVNEYNGTQAVRGSVGGGY</sequence>
<name>A0AAX4EZI7_9GAMM</name>
<dbReference type="Proteomes" id="UP001304423">
    <property type="component" value="Chromosome"/>
</dbReference>